<keyword evidence="1" id="KW-0150">Chloroplast</keyword>
<reference evidence="1" key="1">
    <citation type="journal article" date="2016" name="Genome Biol. Evol.">
        <title>Evolutionary Dynamics of Chloroplast Genomes in Low Light: A Case Study of the Endolithic Green Alga Ostreobium quekettii.</title>
        <authorList>
            <person name="R Marcelino V."/>
            <person name="Cremen M.C."/>
            <person name="Jackson C.J."/>
            <person name="Larkum A.A."/>
            <person name="Verbruggen H."/>
        </authorList>
    </citation>
    <scope>NUCLEOTIDE SEQUENCE</scope>
</reference>
<evidence type="ECO:0000313" key="1">
    <source>
        <dbReference type="EMBL" id="AOP19305.1"/>
    </source>
</evidence>
<accession>A0A1C9JBS0</accession>
<geneLocation type="chloroplast" evidence="1"/>
<dbReference type="EMBL" id="KX808498">
    <property type="protein sequence ID" value="AOP19305.1"/>
    <property type="molecule type" value="Genomic_DNA"/>
</dbReference>
<proteinExistence type="predicted"/>
<keyword evidence="1" id="KW-0934">Plastid</keyword>
<dbReference type="RefSeq" id="YP_009306401.1">
    <property type="nucleotide sequence ID" value="NC_031368.1"/>
</dbReference>
<name>A0A1C9JBS0_9CHLO</name>
<dbReference type="AlphaFoldDB" id="A0A1C9JBS0"/>
<dbReference type="GeneID" id="29288815"/>
<protein>
    <submittedName>
        <fullName evidence="1">Uncharacterized protein</fullName>
    </submittedName>
</protein>
<gene>
    <name evidence="1" type="primary">orf347</name>
</gene>
<sequence length="347" mass="41415">MIYWYKLLSQLSKLQTQINKKVGRDTVKDPDLVPHSGGRSCRNLLRLLVRSRWVKLLIIGEILFSCQPLVYSYILDQQWRLALESLLCDQIIFVNGLKTFPSQNYKEPDLNIYKLFQPSQYMVINKLNKFFSQKNKLWILSNLFIEKKFFLSRLSNSQKTPSALSARATARLKTTLQKLCLMDIQSSLSKKGLLAPPKGEKALLRPRNKLILEYNNLIIWTVDKSCLQKTLDLASTRGLSIKYYPIDFSPMDINIRAHQKQFQIYLKYHTGPIDQILLELNQKISIWRHFYNSSKIMNDYFFWRIWFWLKKRHKNKGSKWLYKKYWNKSTSQKWIFSWNDQYLQFVQ</sequence>
<organism evidence="1">
    <name type="scientific">Caulerpa cliftonii</name>
    <dbReference type="NCBI Taxonomy" id="1004391"/>
    <lineage>
        <taxon>Eukaryota</taxon>
        <taxon>Viridiplantae</taxon>
        <taxon>Chlorophyta</taxon>
        <taxon>core chlorophytes</taxon>
        <taxon>Ulvophyceae</taxon>
        <taxon>TCBD clade</taxon>
        <taxon>Bryopsidales</taxon>
        <taxon>Halimedineae</taxon>
        <taxon>Caulerpaceae</taxon>
        <taxon>Caulerpa</taxon>
    </lineage>
</organism>
<reference evidence="1" key="2">
    <citation type="submission" date="2016-08" db="EMBL/GenBank/DDBJ databases">
        <authorList>
            <person name="Seilhamer J.J."/>
        </authorList>
    </citation>
    <scope>NUCLEOTIDE SEQUENCE</scope>
</reference>